<dbReference type="AlphaFoldDB" id="A0A2N3KV49"/>
<dbReference type="SUPFAM" id="SSF54593">
    <property type="entry name" value="Glyoxalase/Bleomycin resistance protein/Dihydroxybiphenyl dioxygenase"/>
    <property type="match status" value="1"/>
</dbReference>
<reference evidence="2 3" key="1">
    <citation type="submission" date="2017-09" db="EMBL/GenBank/DDBJ databases">
        <title>Biodiversity and function of Thalassospira species in the particle-attached aromatic-hydrocarbon-degrading consortia from the surface seawater of the South China Sea.</title>
        <authorList>
            <person name="Dong C."/>
            <person name="Liu R."/>
            <person name="Shao Z."/>
        </authorList>
    </citation>
    <scope>NUCLEOTIDE SEQUENCE [LARGE SCALE GENOMIC DNA]</scope>
    <source>
        <strain evidence="2 3">CSC1P2</strain>
    </source>
</reference>
<name>A0A2N3KV49_9PROT</name>
<gene>
    <name evidence="2" type="ORF">COO20_10060</name>
</gene>
<evidence type="ECO:0000313" key="2">
    <source>
        <dbReference type="EMBL" id="PKR54461.1"/>
    </source>
</evidence>
<dbReference type="Pfam" id="PF13468">
    <property type="entry name" value="Glyoxalase_3"/>
    <property type="match status" value="1"/>
</dbReference>
<feature type="domain" description="Glyoxalase-like" evidence="1">
    <location>
        <begin position="5"/>
        <end position="192"/>
    </location>
</feature>
<dbReference type="InterPro" id="IPR025870">
    <property type="entry name" value="Glyoxalase-like_dom"/>
</dbReference>
<dbReference type="RefSeq" id="WP_101266102.1">
    <property type="nucleotide sequence ID" value="NZ_NWTK01000005.1"/>
</dbReference>
<dbReference type="PANTHER" id="PTHR40265">
    <property type="entry name" value="BLL2707 PROTEIN"/>
    <property type="match status" value="1"/>
</dbReference>
<evidence type="ECO:0000313" key="3">
    <source>
        <dbReference type="Proteomes" id="UP000233597"/>
    </source>
</evidence>
<sequence length="274" mass="30018">MGKQIDHLVLCVHDLDAACARYRQLGFTVTPRAVHPFGTGNALVQLDGMYLELLAVLDPEIIGPDNVDLPFSFAVYNRNFLRLREGMSMLALQSKDAHADRAAYGKAGAAAPEVFDFERKGETPDGRQVDLGFSLSFASHPLLRHGVCFSCQHHHPAENFYFPEYQNHPNSAVAIDQVFLTHWAAEAVEEFFSSMELDGLVDVGHQDELLARYPVGDCVLPDDGFAGFRLLVKDIEAIRAAALSLGAVECGEVLVLPPAHMFGVMLVIAQQKAA</sequence>
<dbReference type="OrthoDB" id="9812467at2"/>
<dbReference type="Proteomes" id="UP000233597">
    <property type="component" value="Unassembled WGS sequence"/>
</dbReference>
<accession>A0A2N3KV49</accession>
<evidence type="ECO:0000259" key="1">
    <source>
        <dbReference type="Pfam" id="PF13468"/>
    </source>
</evidence>
<dbReference type="Gene3D" id="3.10.180.10">
    <property type="entry name" value="2,3-Dihydroxybiphenyl 1,2-Dioxygenase, domain 1"/>
    <property type="match status" value="1"/>
</dbReference>
<dbReference type="EMBL" id="NWTK01000005">
    <property type="protein sequence ID" value="PKR54461.1"/>
    <property type="molecule type" value="Genomic_DNA"/>
</dbReference>
<organism evidence="2 3">
    <name type="scientific">Thalassospira marina</name>
    <dbReference type="NCBI Taxonomy" id="2048283"/>
    <lineage>
        <taxon>Bacteria</taxon>
        <taxon>Pseudomonadati</taxon>
        <taxon>Pseudomonadota</taxon>
        <taxon>Alphaproteobacteria</taxon>
        <taxon>Rhodospirillales</taxon>
        <taxon>Thalassospiraceae</taxon>
        <taxon>Thalassospira</taxon>
    </lineage>
</organism>
<protein>
    <recommendedName>
        <fullName evidence="1">Glyoxalase-like domain-containing protein</fullName>
    </recommendedName>
</protein>
<comment type="caution">
    <text evidence="2">The sequence shown here is derived from an EMBL/GenBank/DDBJ whole genome shotgun (WGS) entry which is preliminary data.</text>
</comment>
<dbReference type="InterPro" id="IPR029068">
    <property type="entry name" value="Glyas_Bleomycin-R_OHBP_Dase"/>
</dbReference>
<proteinExistence type="predicted"/>
<dbReference type="PANTHER" id="PTHR40265:SF1">
    <property type="entry name" value="GLYOXALASE-LIKE DOMAIN-CONTAINING PROTEIN"/>
    <property type="match status" value="1"/>
</dbReference>